<keyword evidence="2" id="KW-0175">Coiled coil</keyword>
<feature type="coiled-coil region" evidence="2">
    <location>
        <begin position="865"/>
        <end position="906"/>
    </location>
</feature>
<feature type="coiled-coil region" evidence="2">
    <location>
        <begin position="1839"/>
        <end position="1929"/>
    </location>
</feature>
<keyword evidence="3" id="KW-0472">Membrane</keyword>
<feature type="coiled-coil region" evidence="2">
    <location>
        <begin position="1032"/>
        <end position="1094"/>
    </location>
</feature>
<dbReference type="NCBIfam" id="TIGR01760">
    <property type="entry name" value="tape_meas_TP901"/>
    <property type="match status" value="1"/>
</dbReference>
<evidence type="ECO:0000259" key="5">
    <source>
        <dbReference type="Pfam" id="PF01551"/>
    </source>
</evidence>
<sequence>MLINLSEELQIKVVGSLDANATQQKIQQQLNKIKDTAIELKIDNKALSIIKEFNDGFKQLEKVAKNSGKVIEEAIMPDGTKVKRTFFDGLDKEFSETTKKAKNMGKTMTDSFGNAKTTVDQLRQGFSQLTKESERFNASQQKISGTIQAQSDLGNRRIKISTDNNGDVRGYSVTQDYKKDLDLVEQMARAREKSALRVQAEEKKLLENQQKQIAINEKITRELREQLELKKRQAQINVSNLERRFAGNIPRETQDSLNKYLDSYKNLNEMTPNVQNRMKNLDMTYKELSETVKTAGNKTVSFAEQMSIAFQRIPLWAIGMGTFYGTITKIKDAVSQIIEIDSQLTVLKRVSNGQIDINNALEESIRLAEQLGNRIADINEGMISFARQGFRGNDLNMMTEYSVLMSNISDMQVDESASALTAALKGFNMEAERGIHVVNALNEVDNNYSVTTQQLAESIMRSAGAASTYGVSLEKSIGYTTAIAQVTRESGSVIGNSLKSIYSRITSIDGAVDLLNSIGISVKESSGEMRKVEDIIDELALQWNGLSAEMQQNLGLQIAGRYQLSRFLIMMNQYDQVLSSTEAAEQSAGSAYRENAEYLKSYEARLNKVRNEFTQTAIAMQDSFVGDGIIGFVEIGTSFLQTLTDIIDNVGLLPTAFGIATVATMLLNRSFRETAMINGMYFLDLIKNLPQNLNKATIATGAMTAATNTQAMAMNIATVAGRGLAATMTFLAGIALPVAAFMALGAAISFATGKIIEHRQEQKELKEKFEEDTKKNIDAITSNKDRVDELISSYKELSSAASERNLNVEEEQEYLSIQQELADLFPALVKEIDSKGQAHIKSSEGIEKEIEATERLLSLEREKAIVDAEENYKNRLKSLNEYKTEIDEIEKKLESLRESEKRNETLWKDDQITKNHQKVKNELESQLLYYQTLYSNAAQGMSSEVENVFSATVNSLSGFTPQIENEIKTIFSSIDFSSKKSAEEINNVEKQIASFAQKLNNAFQDGDRTKFNEIADELKQFLSVQGVSESTINQLNISYNDLKTAVDNYKEAKEEANKIDEDGIENAEAQMEENAKLKKKYDDAIASIKSLNEVVNELNDGHGLSAEKIGFLMENYDHLLPYLNDETKLRKKIQEELLKEENIAKMVMLNKLSYNEQFYRNVINANNAYVKSLNEKYGIDLKQFKNLAEAKAEVEGRLLNTLTESWNSYYSSIAHALSSIRAATGGIFGAIVGGAMQAYSSARDYTSFMKPLVDFNNIFLDSIGNLTDGAIAKNGLSDATKKGTKAQKDANKEYENSIYVSDKFKQALEKINLQLEKQRALQESLPKHSKKYRDALQKEIKLLEEKNRLINNQTKSLEKQIKSGKIQQTGMVQVPSSGVTSVSSSSGYSGKYSKEINAAAKKYGVDPHLIAAIIKQESNFNPNARSHAGAQGLMQLMPATARGLGVKNAYNPAQNIMGGTKYIAQQLKAFGGNLEKALAAYNAGPGNVRKYGGIPPFRETQNYVKKVVSDYNSKIANSTSTVVKSATQNVASYYLNNFRQTSKFGDTAGRSSAHKGLDFANGKQGDPVKALRGGKVITAAYSKSAGYWVVVQQDDGTVAKYMHMQKGLNVKAGQTIKAGQQLGKVGNTGHSTGAHLHLQIEQGGKAIDPLPYLKELQSKQSKEVAQQAKDVDDAKSTLIQLEQDSLEIQKQLQQLYMDIIESQLAEFDRIKESYEDDLAKIDLIQKREVSTSKQWLNQQAKKEEILAKQVAQEKKAIDFIKKQIKSNKDLNKAQKALLQDQLTDRYKTLYSLESNLLDERISMAETIIDTYKKGLEAQKKAAIDAIDEIIKGINKSADDESYKKKLEKAQKDRQEILDEIASLSLDDSDAAKKRISELQKQLQEQEESLFEMQEDRAREERIANLEEQKEEIENKYDDLLNDERKFNKMRSDIINANTKEIRKELDKFYANIKANTKILGKSISNNLIDLINQANSYLGNKKNKPIKVASASEGGFTGTFSGGKFLEVHEKELILSKQDTSNFLEALKVSREMFNNFKKPTIPQLTPVLNGSSGTTINYDISLKVDNLNGNKNDAEFLLTEIVNGIKSKGGRI</sequence>
<feature type="coiled-coil region" evidence="2">
    <location>
        <begin position="1664"/>
        <end position="1717"/>
    </location>
</feature>
<feature type="domain" description="Transglycosylase SLT" evidence="4">
    <location>
        <begin position="1396"/>
        <end position="1503"/>
    </location>
</feature>
<keyword evidence="8" id="KW-1185">Reference proteome</keyword>
<gene>
    <name evidence="7" type="primary">yomI</name>
    <name evidence="7" type="ORF">J1TS3_42620</name>
</gene>
<evidence type="ECO:0000259" key="6">
    <source>
        <dbReference type="Pfam" id="PF10145"/>
    </source>
</evidence>
<dbReference type="PANTHER" id="PTHR37423">
    <property type="entry name" value="SOLUBLE LYTIC MUREIN TRANSGLYCOSYLASE-RELATED"/>
    <property type="match status" value="1"/>
</dbReference>
<dbReference type="Gene3D" id="2.70.70.10">
    <property type="entry name" value="Glucose Permease (Domain IIA)"/>
    <property type="match status" value="1"/>
</dbReference>
<dbReference type="PROSITE" id="PS00922">
    <property type="entry name" value="TRANSGLYCOSYLASE"/>
    <property type="match status" value="1"/>
</dbReference>
<dbReference type="InterPro" id="IPR011055">
    <property type="entry name" value="Dup_hybrid_motif"/>
</dbReference>
<dbReference type="EMBL" id="BOQT01000026">
    <property type="protein sequence ID" value="GIN23128.1"/>
    <property type="molecule type" value="Genomic_DNA"/>
</dbReference>
<dbReference type="InterPro" id="IPR023346">
    <property type="entry name" value="Lysozyme-like_dom_sf"/>
</dbReference>
<dbReference type="PANTHER" id="PTHR37423:SF2">
    <property type="entry name" value="MEMBRANE-BOUND LYTIC MUREIN TRANSGLYCOSYLASE C"/>
    <property type="match status" value="1"/>
</dbReference>
<dbReference type="Pfam" id="PF01551">
    <property type="entry name" value="Peptidase_M23"/>
    <property type="match status" value="1"/>
</dbReference>
<reference evidence="7 8" key="1">
    <citation type="submission" date="2021-03" db="EMBL/GenBank/DDBJ databases">
        <title>Antimicrobial resistance genes in bacteria isolated from Japanese honey, and their potential for conferring macrolide and lincosamide resistance in the American foulbrood pathogen Paenibacillus larvae.</title>
        <authorList>
            <person name="Okamoto M."/>
            <person name="Kumagai M."/>
            <person name="Kanamori H."/>
            <person name="Takamatsu D."/>
        </authorList>
    </citation>
    <scope>NUCLEOTIDE SEQUENCE [LARGE SCALE GENOMIC DNA]</scope>
    <source>
        <strain evidence="7 8">J1TS3</strain>
    </source>
</reference>
<organism evidence="7 8">
    <name type="scientific">Siminovitchia fordii</name>
    <dbReference type="NCBI Taxonomy" id="254759"/>
    <lineage>
        <taxon>Bacteria</taxon>
        <taxon>Bacillati</taxon>
        <taxon>Bacillota</taxon>
        <taxon>Bacilli</taxon>
        <taxon>Bacillales</taxon>
        <taxon>Bacillaceae</taxon>
        <taxon>Siminovitchia</taxon>
    </lineage>
</organism>
<dbReference type="InterPro" id="IPR016047">
    <property type="entry name" value="M23ase_b-sheet_dom"/>
</dbReference>
<protein>
    <submittedName>
        <fullName evidence="7">SPBc2 prophage-derived uncharacterized transglycosylase YomI</fullName>
    </submittedName>
</protein>
<dbReference type="Proteomes" id="UP000680279">
    <property type="component" value="Unassembled WGS sequence"/>
</dbReference>
<comment type="caution">
    <text evidence="7">The sequence shown here is derived from an EMBL/GenBank/DDBJ whole genome shotgun (WGS) entry which is preliminary data.</text>
</comment>
<evidence type="ECO:0000259" key="4">
    <source>
        <dbReference type="Pfam" id="PF01464"/>
    </source>
</evidence>
<dbReference type="Pfam" id="PF01464">
    <property type="entry name" value="SLT"/>
    <property type="match status" value="1"/>
</dbReference>
<evidence type="ECO:0000313" key="8">
    <source>
        <dbReference type="Proteomes" id="UP000680279"/>
    </source>
</evidence>
<keyword evidence="3" id="KW-1133">Transmembrane helix</keyword>
<evidence type="ECO:0000256" key="2">
    <source>
        <dbReference type="SAM" id="Coils"/>
    </source>
</evidence>
<feature type="transmembrane region" description="Helical" evidence="3">
    <location>
        <begin position="650"/>
        <end position="667"/>
    </location>
</feature>
<dbReference type="SUPFAM" id="SSF51261">
    <property type="entry name" value="Duplicated hybrid motif"/>
    <property type="match status" value="1"/>
</dbReference>
<dbReference type="Gene3D" id="1.10.530.10">
    <property type="match status" value="1"/>
</dbReference>
<feature type="domain" description="Phage tail tape measure protein" evidence="6">
    <location>
        <begin position="367"/>
        <end position="559"/>
    </location>
</feature>
<dbReference type="Pfam" id="PF10145">
    <property type="entry name" value="PhageMin_Tail"/>
    <property type="match status" value="1"/>
</dbReference>
<feature type="domain" description="M23ase beta-sheet core" evidence="5">
    <location>
        <begin position="1553"/>
        <end position="1649"/>
    </location>
</feature>
<dbReference type="InterPro" id="IPR000189">
    <property type="entry name" value="Transglyc_AS"/>
</dbReference>
<dbReference type="CDD" id="cd00254">
    <property type="entry name" value="LT-like"/>
    <property type="match status" value="1"/>
</dbReference>
<proteinExistence type="inferred from homology"/>
<evidence type="ECO:0000256" key="1">
    <source>
        <dbReference type="ARBA" id="ARBA00007734"/>
    </source>
</evidence>
<feature type="coiled-coil region" evidence="2">
    <location>
        <begin position="206"/>
        <end position="244"/>
    </location>
</feature>
<comment type="similarity">
    <text evidence="1">Belongs to the transglycosylase Slt family.</text>
</comment>
<evidence type="ECO:0000256" key="3">
    <source>
        <dbReference type="SAM" id="Phobius"/>
    </source>
</evidence>
<dbReference type="InterPro" id="IPR008258">
    <property type="entry name" value="Transglycosylase_SLT_dom_1"/>
</dbReference>
<feature type="coiled-coil region" evidence="2">
    <location>
        <begin position="1333"/>
        <end position="1360"/>
    </location>
</feature>
<evidence type="ECO:0000313" key="7">
    <source>
        <dbReference type="EMBL" id="GIN23128.1"/>
    </source>
</evidence>
<accession>A0ABQ4KE16</accession>
<dbReference type="InterPro" id="IPR010090">
    <property type="entry name" value="Phage_tape_meas"/>
</dbReference>
<dbReference type="CDD" id="cd12797">
    <property type="entry name" value="M23_peptidase"/>
    <property type="match status" value="1"/>
</dbReference>
<keyword evidence="3" id="KW-0812">Transmembrane</keyword>
<dbReference type="SUPFAM" id="SSF53955">
    <property type="entry name" value="Lysozyme-like"/>
    <property type="match status" value="1"/>
</dbReference>
<name>A0ABQ4KE16_9BACI</name>
<feature type="transmembrane region" description="Helical" evidence="3">
    <location>
        <begin position="730"/>
        <end position="751"/>
    </location>
</feature>